<evidence type="ECO:0000313" key="3">
    <source>
        <dbReference type="EMBL" id="KAK6511102.1"/>
    </source>
</evidence>
<feature type="compositionally biased region" description="Low complexity" evidence="1">
    <location>
        <begin position="37"/>
        <end position="50"/>
    </location>
</feature>
<feature type="region of interest" description="Disordered" evidence="1">
    <location>
        <begin position="1"/>
        <end position="86"/>
    </location>
</feature>
<reference evidence="3 4" key="1">
    <citation type="submission" date="2023-08" db="EMBL/GenBank/DDBJ databases">
        <authorList>
            <person name="Palmer J.M."/>
        </authorList>
    </citation>
    <scope>NUCLEOTIDE SEQUENCE [LARGE SCALE GENOMIC DNA]</scope>
    <source>
        <strain evidence="3 4">TWF481</strain>
    </source>
</reference>
<feature type="compositionally biased region" description="Basic and acidic residues" evidence="1">
    <location>
        <begin position="1"/>
        <end position="10"/>
    </location>
</feature>
<feature type="domain" description="T6SS Phospholipase effector Tle1-like catalytic" evidence="2">
    <location>
        <begin position="87"/>
        <end position="370"/>
    </location>
</feature>
<proteinExistence type="predicted"/>
<feature type="compositionally biased region" description="Basic and acidic residues" evidence="1">
    <location>
        <begin position="51"/>
        <end position="60"/>
    </location>
</feature>
<keyword evidence="4" id="KW-1185">Reference proteome</keyword>
<dbReference type="PANTHER" id="PTHR33840:SF1">
    <property type="entry name" value="TLE1 PHOSPHOLIPASE DOMAIN-CONTAINING PROTEIN"/>
    <property type="match status" value="1"/>
</dbReference>
<dbReference type="Pfam" id="PF09994">
    <property type="entry name" value="T6SS_Tle1-like_cat"/>
    <property type="match status" value="1"/>
</dbReference>
<dbReference type="InterPro" id="IPR029058">
    <property type="entry name" value="AB_hydrolase_fold"/>
</dbReference>
<feature type="compositionally biased region" description="Basic residues" evidence="1">
    <location>
        <begin position="63"/>
        <end position="72"/>
    </location>
</feature>
<dbReference type="InterPro" id="IPR018712">
    <property type="entry name" value="Tle1-like_cat"/>
</dbReference>
<dbReference type="AlphaFoldDB" id="A0AAV9WLE8"/>
<dbReference type="EMBL" id="JAVHJL010000001">
    <property type="protein sequence ID" value="KAK6511102.1"/>
    <property type="molecule type" value="Genomic_DNA"/>
</dbReference>
<sequence>MGRKDRDRGRSYTYANEEPPDSYQEYHEQTYWPVEPSSSNSVSRASTNRYNYEEPYERYNPRPSRRRSRRRSRDYDGPGNSVRPGNKRLIIACDGTWQDSNGELQDGKLKPLTNVTRICRAIKSLSGSNVPQIVYYQAGPGSSNNPLDKIIGGALGEGVAQNMRECFSFLSNNYAPGDEIFFIGFSRGAFTARSVASMVAALGVLTKKGLEAFAVIMKDYQHRYEKGYKSPQPDCPFPNKPSAVDPEYAEKLYRLGMTIPNVRIRAIGVWDTVGALGIPKIGWLQKLGVQSKKTDEMMFYDTSLSTKVDFAFQALALDERRGTFPPTVWELPKGSPTVLRQTWMPGEHSNVGGGWDDQNLSNVSLAWMISNFTPFIDFDDAYIFTEFEQNLLYYRKKKLKPRAWGFGKIYDSMEGIYALGGSEARTPGDYTRCDPCTAERTDKFLKNTRETVHVSVRVRVALGGYGIDDEGSYHPKALGNWNFYYDDEIGRYKWVNKTTGIELFEMDLGPVERKLLEMYPDIYSYVFDDGKEGKWVESPRVKRRSLGDGMTDGVHQITGAIKGLLR</sequence>
<evidence type="ECO:0000256" key="1">
    <source>
        <dbReference type="SAM" id="MobiDB-lite"/>
    </source>
</evidence>
<dbReference type="SUPFAM" id="SSF53474">
    <property type="entry name" value="alpha/beta-Hydrolases"/>
    <property type="match status" value="1"/>
</dbReference>
<name>A0AAV9WLE8_9PEZI</name>
<organism evidence="3 4">
    <name type="scientific">Arthrobotrys musiformis</name>
    <dbReference type="NCBI Taxonomy" id="47236"/>
    <lineage>
        <taxon>Eukaryota</taxon>
        <taxon>Fungi</taxon>
        <taxon>Dikarya</taxon>
        <taxon>Ascomycota</taxon>
        <taxon>Pezizomycotina</taxon>
        <taxon>Orbiliomycetes</taxon>
        <taxon>Orbiliales</taxon>
        <taxon>Orbiliaceae</taxon>
        <taxon>Arthrobotrys</taxon>
    </lineage>
</organism>
<evidence type="ECO:0000313" key="4">
    <source>
        <dbReference type="Proteomes" id="UP001370758"/>
    </source>
</evidence>
<protein>
    <recommendedName>
        <fullName evidence="2">T6SS Phospholipase effector Tle1-like catalytic domain-containing protein</fullName>
    </recommendedName>
</protein>
<evidence type="ECO:0000259" key="2">
    <source>
        <dbReference type="Pfam" id="PF09994"/>
    </source>
</evidence>
<dbReference type="PANTHER" id="PTHR33840">
    <property type="match status" value="1"/>
</dbReference>
<accession>A0AAV9WLE8</accession>
<gene>
    <name evidence="3" type="ORF">TWF481_000024</name>
</gene>
<comment type="caution">
    <text evidence="3">The sequence shown here is derived from an EMBL/GenBank/DDBJ whole genome shotgun (WGS) entry which is preliminary data.</text>
</comment>
<dbReference type="Proteomes" id="UP001370758">
    <property type="component" value="Unassembled WGS sequence"/>
</dbReference>